<evidence type="ECO:0000313" key="1">
    <source>
        <dbReference type="EMBL" id="MBB4881729.1"/>
    </source>
</evidence>
<evidence type="ECO:0000313" key="2">
    <source>
        <dbReference type="Proteomes" id="UP000560081"/>
    </source>
</evidence>
<dbReference type="AlphaFoldDB" id="A0A4Y8WZM9"/>
<name>A0A4Y8WZM9_9MICC</name>
<dbReference type="OrthoDB" id="3829495at2"/>
<keyword evidence="2" id="KW-1185">Reference proteome</keyword>
<dbReference type="Pfam" id="PF14078">
    <property type="entry name" value="DUF4259"/>
    <property type="match status" value="1"/>
</dbReference>
<dbReference type="Proteomes" id="UP000560081">
    <property type="component" value="Unassembled WGS sequence"/>
</dbReference>
<dbReference type="RefSeq" id="WP_135030431.1">
    <property type="nucleotide sequence ID" value="NZ_BMLA01000010.1"/>
</dbReference>
<dbReference type="EMBL" id="JACHMC010000001">
    <property type="protein sequence ID" value="MBB4881729.1"/>
    <property type="molecule type" value="Genomic_DNA"/>
</dbReference>
<gene>
    <name evidence="1" type="ORF">BJ976_000080</name>
</gene>
<comment type="caution">
    <text evidence="1">The sequence shown here is derived from an EMBL/GenBank/DDBJ whole genome shotgun (WGS) entry which is preliminary data.</text>
</comment>
<reference evidence="1 2" key="1">
    <citation type="submission" date="2020-08" db="EMBL/GenBank/DDBJ databases">
        <title>Sequencing the genomes of 1000 actinobacteria strains.</title>
        <authorList>
            <person name="Klenk H.-P."/>
        </authorList>
    </citation>
    <scope>NUCLEOTIDE SEQUENCE [LARGE SCALE GENOMIC DNA]</scope>
    <source>
        <strain evidence="1 2">DSM 19079</strain>
    </source>
</reference>
<dbReference type="InterPro" id="IPR025355">
    <property type="entry name" value="DUF4259"/>
</dbReference>
<proteinExistence type="predicted"/>
<protein>
    <submittedName>
        <fullName evidence="1">Uncharacterized protein</fullName>
    </submittedName>
</protein>
<sequence length="138" mass="15147">MSAWGMHAFENDDAQDLVDQILDGTFRLEERRGTFRSEEDGYIDAASGAELIALGAVVRVAQDAASPAAPALHEIAGTDELDLEDFLAQFTDEDLQTLRELIGVTVHDPAASELYELWNEAGEREEWARVSQEEGLPG</sequence>
<accession>A0A4Y8WZM9</accession>
<organism evidence="1 2">
    <name type="scientific">Micrococcus flavus</name>
    <dbReference type="NCBI Taxonomy" id="384602"/>
    <lineage>
        <taxon>Bacteria</taxon>
        <taxon>Bacillati</taxon>
        <taxon>Actinomycetota</taxon>
        <taxon>Actinomycetes</taxon>
        <taxon>Micrococcales</taxon>
        <taxon>Micrococcaceae</taxon>
        <taxon>Micrococcus</taxon>
    </lineage>
</organism>